<dbReference type="GO" id="GO:0015833">
    <property type="term" value="P:peptide transport"/>
    <property type="evidence" value="ECO:0007669"/>
    <property type="project" value="TreeGrafter"/>
</dbReference>
<dbReference type="SUPFAM" id="SSF53850">
    <property type="entry name" value="Periplasmic binding protein-like II"/>
    <property type="match status" value="1"/>
</dbReference>
<organism evidence="5 6">
    <name type="scientific">Fusobacterium mortiferum</name>
    <dbReference type="NCBI Taxonomy" id="850"/>
    <lineage>
        <taxon>Bacteria</taxon>
        <taxon>Fusobacteriati</taxon>
        <taxon>Fusobacteriota</taxon>
        <taxon>Fusobacteriia</taxon>
        <taxon>Fusobacteriales</taxon>
        <taxon>Fusobacteriaceae</taxon>
        <taxon>Fusobacterium</taxon>
    </lineage>
</organism>
<keyword evidence="5" id="KW-0238">DNA-binding</keyword>
<comment type="caution">
    <text evidence="5">The sequence shown here is derived from an EMBL/GenBank/DDBJ whole genome shotgun (WGS) entry which is preliminary data.</text>
</comment>
<dbReference type="InterPro" id="IPR039424">
    <property type="entry name" value="SBP_5"/>
</dbReference>
<evidence type="ECO:0000256" key="1">
    <source>
        <dbReference type="ARBA" id="ARBA00005695"/>
    </source>
</evidence>
<feature type="domain" description="Solute-binding protein family 5" evidence="4">
    <location>
        <begin position="79"/>
        <end position="426"/>
    </location>
</feature>
<evidence type="ECO:0000313" key="6">
    <source>
        <dbReference type="Proteomes" id="UP000284676"/>
    </source>
</evidence>
<dbReference type="PANTHER" id="PTHR30290">
    <property type="entry name" value="PERIPLASMIC BINDING COMPONENT OF ABC TRANSPORTER"/>
    <property type="match status" value="1"/>
</dbReference>
<dbReference type="InterPro" id="IPR000914">
    <property type="entry name" value="SBP_5_dom"/>
</dbReference>
<dbReference type="Gene3D" id="3.10.105.10">
    <property type="entry name" value="Dipeptide-binding Protein, Domain 3"/>
    <property type="match status" value="1"/>
</dbReference>
<dbReference type="GO" id="GO:0042597">
    <property type="term" value="C:periplasmic space"/>
    <property type="evidence" value="ECO:0007669"/>
    <property type="project" value="UniProtKB-ARBA"/>
</dbReference>
<accession>A0A414PW00</accession>
<protein>
    <submittedName>
        <fullName evidence="5">DNA-binding protein</fullName>
    </submittedName>
</protein>
<gene>
    <name evidence="5" type="ORF">DW663_05935</name>
</gene>
<dbReference type="GO" id="GO:0003677">
    <property type="term" value="F:DNA binding"/>
    <property type="evidence" value="ECO:0007669"/>
    <property type="project" value="UniProtKB-KW"/>
</dbReference>
<evidence type="ECO:0000313" key="5">
    <source>
        <dbReference type="EMBL" id="RHF72714.1"/>
    </source>
</evidence>
<dbReference type="Gene3D" id="3.90.76.10">
    <property type="entry name" value="Dipeptide-binding Protein, Domain 1"/>
    <property type="match status" value="1"/>
</dbReference>
<name>A0A414PW00_FUSMR</name>
<dbReference type="PROSITE" id="PS01040">
    <property type="entry name" value="SBP_BACTERIAL_5"/>
    <property type="match status" value="1"/>
</dbReference>
<keyword evidence="3" id="KW-0732">Signal</keyword>
<evidence type="ECO:0000259" key="4">
    <source>
        <dbReference type="Pfam" id="PF00496"/>
    </source>
</evidence>
<dbReference type="GO" id="GO:1904680">
    <property type="term" value="F:peptide transmembrane transporter activity"/>
    <property type="evidence" value="ECO:0007669"/>
    <property type="project" value="TreeGrafter"/>
</dbReference>
<keyword evidence="2" id="KW-0813">Transport</keyword>
<comment type="similarity">
    <text evidence="1">Belongs to the bacterial solute-binding protein 5 family.</text>
</comment>
<dbReference type="InterPro" id="IPR023765">
    <property type="entry name" value="SBP_5_CS"/>
</dbReference>
<proteinExistence type="inferred from homology"/>
<dbReference type="PANTHER" id="PTHR30290:SF9">
    <property type="entry name" value="OLIGOPEPTIDE-BINDING PROTEIN APPA"/>
    <property type="match status" value="1"/>
</dbReference>
<dbReference type="InterPro" id="IPR030678">
    <property type="entry name" value="Peptide/Ni-bd"/>
</dbReference>
<dbReference type="EMBL" id="QRHL01000007">
    <property type="protein sequence ID" value="RHF72714.1"/>
    <property type="molecule type" value="Genomic_DNA"/>
</dbReference>
<dbReference type="Pfam" id="PF00496">
    <property type="entry name" value="SBP_bac_5"/>
    <property type="match status" value="1"/>
</dbReference>
<dbReference type="AlphaFoldDB" id="A0A414PW00"/>
<dbReference type="PROSITE" id="PS51257">
    <property type="entry name" value="PROKAR_LIPOPROTEIN"/>
    <property type="match status" value="1"/>
</dbReference>
<evidence type="ECO:0000256" key="3">
    <source>
        <dbReference type="ARBA" id="ARBA00022729"/>
    </source>
</evidence>
<dbReference type="PIRSF" id="PIRSF002741">
    <property type="entry name" value="MppA"/>
    <property type="match status" value="1"/>
</dbReference>
<dbReference type="Gene3D" id="3.40.190.10">
    <property type="entry name" value="Periplasmic binding protein-like II"/>
    <property type="match status" value="1"/>
</dbReference>
<dbReference type="GO" id="GO:0043190">
    <property type="term" value="C:ATP-binding cassette (ABC) transporter complex"/>
    <property type="evidence" value="ECO:0007669"/>
    <property type="project" value="InterPro"/>
</dbReference>
<dbReference type="RefSeq" id="WP_118234288.1">
    <property type="nucleotide sequence ID" value="NZ_QRHL01000007.1"/>
</dbReference>
<reference evidence="5 6" key="1">
    <citation type="submission" date="2018-08" db="EMBL/GenBank/DDBJ databases">
        <title>A genome reference for cultivated species of the human gut microbiota.</title>
        <authorList>
            <person name="Zou Y."/>
            <person name="Xue W."/>
            <person name="Luo G."/>
        </authorList>
    </citation>
    <scope>NUCLEOTIDE SEQUENCE [LARGE SCALE GENOMIC DNA]</scope>
    <source>
        <strain evidence="5 6">AM25-1</strain>
    </source>
</reference>
<dbReference type="Proteomes" id="UP000284676">
    <property type="component" value="Unassembled WGS sequence"/>
</dbReference>
<evidence type="ECO:0000256" key="2">
    <source>
        <dbReference type="ARBA" id="ARBA00022448"/>
    </source>
</evidence>
<sequence>MKKKVLLLLISIIVLISCHGVLSNKQEKISSTPKYKKDFIIAQKSDVKTLDPQRSIDTVSNHVIDAMFEPLVKLDIDGNIQPALATSWERLDECTMLFHLREGVKFHNGDTLSPEDVKYSLEKAAVSPQTSYLLNMIKEVEIVDSNSVKIITSYPFGALLKHLASTAASIVNKKAATLAGEEFFKNPVGTGAFTFESWIAGDRITLNSFKDYWGEKPKVEKVIFRSIPEVSNRMIALETEEIDASFDIGIMDREALINHKDLSLIEVESSAQLYLSFDQTNPLFKDIRVRQAISYAIDNKTLAEAVFRGSASPANSPLPSAVAGHKDIDYYKQNIELAKKLLAEAGYPNGFPLKLWVNDESTRVDMCVIIQGQLKEIGIDVDIEVFEWGTFLTKTLEHNKPLYLFSWSGSTGDADGILYPMFHSSQRDVSANRSNYFSPKVDSLLDMARTSIDEEKRLSLYKEAQEEIQKDLPHYTLVYNKLNMGINKKVKGLTLSSTGDINLADISILEN</sequence>